<evidence type="ECO:0000256" key="2">
    <source>
        <dbReference type="ARBA" id="ARBA00022801"/>
    </source>
</evidence>
<dbReference type="Gene3D" id="1.10.150.240">
    <property type="entry name" value="Putative phosphatase, domain 2"/>
    <property type="match status" value="1"/>
</dbReference>
<dbReference type="RefSeq" id="WP_102516582.1">
    <property type="nucleotide sequence ID" value="NZ_CAWNSM010000028.1"/>
</dbReference>
<organism evidence="4 5">
    <name type="scientific">Vibrio splendidus</name>
    <dbReference type="NCBI Taxonomy" id="29497"/>
    <lineage>
        <taxon>Bacteria</taxon>
        <taxon>Pseudomonadati</taxon>
        <taxon>Pseudomonadota</taxon>
        <taxon>Gammaproteobacteria</taxon>
        <taxon>Vibrionales</taxon>
        <taxon>Vibrionaceae</taxon>
        <taxon>Vibrio</taxon>
    </lineage>
</organism>
<proteinExistence type="inferred from homology"/>
<dbReference type="Gene3D" id="3.40.50.1000">
    <property type="entry name" value="HAD superfamily/HAD-like"/>
    <property type="match status" value="1"/>
</dbReference>
<dbReference type="PANTHER" id="PTHR43316">
    <property type="entry name" value="HYDROLASE, HALOACID DELAHOGENASE-RELATED"/>
    <property type="match status" value="1"/>
</dbReference>
<dbReference type="EC" id="3.8.1.2" evidence="3"/>
<comment type="caution">
    <text evidence="4">The sequence shown here is derived from an EMBL/GenBank/DDBJ whole genome shotgun (WGS) entry which is preliminary data.</text>
</comment>
<comment type="catalytic activity">
    <reaction evidence="3">
        <text>an (S)-2-haloacid + H2O = a (2R)-2-hydroxycarboxylate + a halide anion + H(+)</text>
        <dbReference type="Rhea" id="RHEA:11192"/>
        <dbReference type="ChEBI" id="CHEBI:15377"/>
        <dbReference type="ChEBI" id="CHEBI:15378"/>
        <dbReference type="ChEBI" id="CHEBI:16042"/>
        <dbReference type="ChEBI" id="CHEBI:58314"/>
        <dbReference type="ChEBI" id="CHEBI:137405"/>
        <dbReference type="EC" id="3.8.1.2"/>
    </reaction>
</comment>
<dbReference type="Proteomes" id="UP000235330">
    <property type="component" value="Unassembled WGS sequence"/>
</dbReference>
<dbReference type="SFLD" id="SFLDS00003">
    <property type="entry name" value="Haloacid_Dehalogenase"/>
    <property type="match status" value="1"/>
</dbReference>
<comment type="function">
    <text evidence="3">Catalyzes the hydrolytic dehalogenation of small (S)-2-haloalkanoic acids to yield the corresponding (R)-2-hydroxyalkanoic acids.</text>
</comment>
<protein>
    <recommendedName>
        <fullName evidence="3">(S)-2-haloacid dehalogenase</fullName>
        <ecNumber evidence="3">3.8.1.2</ecNumber>
    </recommendedName>
    <alternativeName>
        <fullName evidence="3">2-haloalkanoic acid dehalogenase</fullName>
    </alternativeName>
    <alternativeName>
        <fullName evidence="3">Halocarboxylic acid halidohydrolase</fullName>
    </alternativeName>
    <alternativeName>
        <fullName evidence="3">L-2-haloacid dehalogenase</fullName>
    </alternativeName>
</protein>
<evidence type="ECO:0000256" key="1">
    <source>
        <dbReference type="ARBA" id="ARBA00008106"/>
    </source>
</evidence>
<dbReference type="InterPro" id="IPR036412">
    <property type="entry name" value="HAD-like_sf"/>
</dbReference>
<name>A0A2N7FAI0_VIBSP</name>
<dbReference type="InterPro" id="IPR006439">
    <property type="entry name" value="HAD-SF_hydro_IA"/>
</dbReference>
<evidence type="ECO:0000313" key="5">
    <source>
        <dbReference type="Proteomes" id="UP000235330"/>
    </source>
</evidence>
<dbReference type="Pfam" id="PF00702">
    <property type="entry name" value="Hydrolase"/>
    <property type="match status" value="1"/>
</dbReference>
<sequence length="226" mass="25161">MKSEVILFDINETVLNLESLQPKFRAVFGHEDALSLWFSKLLHTSTVCIATNVKSTFAELAGVALEAIAQRYNCHLTAESKNALLTSFASLPPHKDIKESLHKLRKKGFKTVAFSNSSFDLITAQIKNSGLEDYFDTIISVEGTGSFKPNSDVYKFAAETLKEPVENLRLVATHDWDTHGALSAGLQAAYVDRTGVEYHPLYLKPEIRSKTMNGVVEQIINQNLEK</sequence>
<dbReference type="InterPro" id="IPR006328">
    <property type="entry name" value="2-HAD"/>
</dbReference>
<dbReference type="PANTHER" id="PTHR43316:SF3">
    <property type="entry name" value="HALOACID DEHALOGENASE, TYPE II (AFU_ORTHOLOGUE AFUA_2G07750)-RELATED"/>
    <property type="match status" value="1"/>
</dbReference>
<dbReference type="InterPro" id="IPR023214">
    <property type="entry name" value="HAD_sf"/>
</dbReference>
<dbReference type="SFLD" id="SFLDG01129">
    <property type="entry name" value="C1.5:_HAD__Beta-PGM__Phosphata"/>
    <property type="match status" value="1"/>
</dbReference>
<keyword evidence="2 3" id="KW-0378">Hydrolase</keyword>
<gene>
    <name evidence="4" type="ORF">BCU17_20415</name>
</gene>
<dbReference type="PRINTS" id="PR00413">
    <property type="entry name" value="HADHALOGNASE"/>
</dbReference>
<dbReference type="NCBIfam" id="TIGR01428">
    <property type="entry name" value="HAD_type_II"/>
    <property type="match status" value="1"/>
</dbReference>
<evidence type="ECO:0000313" key="4">
    <source>
        <dbReference type="EMBL" id="PMJ65183.1"/>
    </source>
</evidence>
<dbReference type="InterPro" id="IPR051540">
    <property type="entry name" value="S-2-haloacid_dehalogenase"/>
</dbReference>
<evidence type="ECO:0000256" key="3">
    <source>
        <dbReference type="RuleBase" id="RU368077"/>
    </source>
</evidence>
<dbReference type="SUPFAM" id="SSF56784">
    <property type="entry name" value="HAD-like"/>
    <property type="match status" value="1"/>
</dbReference>
<dbReference type="AlphaFoldDB" id="A0A2N7FAI0"/>
<dbReference type="EMBL" id="MCWU01000028">
    <property type="protein sequence ID" value="PMJ65183.1"/>
    <property type="molecule type" value="Genomic_DNA"/>
</dbReference>
<dbReference type="NCBIfam" id="TIGR01493">
    <property type="entry name" value="HAD-SF-IA-v2"/>
    <property type="match status" value="1"/>
</dbReference>
<accession>A0A2N7FAI0</accession>
<comment type="similarity">
    <text evidence="1 3">Belongs to the HAD-like hydrolase superfamily. S-2-haloalkanoic acid dehalogenase family.</text>
</comment>
<reference evidence="5" key="1">
    <citation type="submission" date="2016-07" db="EMBL/GenBank/DDBJ databases">
        <title>Nontailed viruses are major unrecognized killers of bacteria in the ocean.</title>
        <authorList>
            <person name="Kauffman K."/>
            <person name="Hussain F."/>
            <person name="Yang J."/>
            <person name="Arevalo P."/>
            <person name="Brown J."/>
            <person name="Cutler M."/>
            <person name="Kelly L."/>
            <person name="Polz M.F."/>
        </authorList>
    </citation>
    <scope>NUCLEOTIDE SEQUENCE [LARGE SCALE GENOMIC DNA]</scope>
    <source>
        <strain evidence="5">10N.261.55.E11</strain>
    </source>
</reference>
<dbReference type="InterPro" id="IPR023198">
    <property type="entry name" value="PGP-like_dom2"/>
</dbReference>
<dbReference type="GO" id="GO:0018784">
    <property type="term" value="F:(S)-2-haloacid dehalogenase activity"/>
    <property type="evidence" value="ECO:0007669"/>
    <property type="project" value="UniProtKB-UniRule"/>
</dbReference>